<dbReference type="GO" id="GO:0006487">
    <property type="term" value="P:protein N-linked glycosylation"/>
    <property type="evidence" value="ECO:0007669"/>
    <property type="project" value="TreeGrafter"/>
</dbReference>
<dbReference type="EMBL" id="JAMQYH010000002">
    <property type="protein sequence ID" value="KAJ1698988.1"/>
    <property type="molecule type" value="Genomic_DNA"/>
</dbReference>
<dbReference type="InterPro" id="IPR036938">
    <property type="entry name" value="PAP2/HPO_sf"/>
</dbReference>
<dbReference type="SUPFAM" id="SSF48317">
    <property type="entry name" value="Acid phosphatase/Vanadium-dependent haloperoxidase"/>
    <property type="match status" value="1"/>
</dbReference>
<dbReference type="Pfam" id="PF01569">
    <property type="entry name" value="PAP2"/>
    <property type="match status" value="1"/>
</dbReference>
<dbReference type="GO" id="GO:0005789">
    <property type="term" value="C:endoplasmic reticulum membrane"/>
    <property type="evidence" value="ECO:0007669"/>
    <property type="project" value="TreeGrafter"/>
</dbReference>
<reference evidence="8" key="1">
    <citation type="journal article" date="2022" name="Cell">
        <title>Repeat-based holocentromeres influence genome architecture and karyotype evolution.</title>
        <authorList>
            <person name="Hofstatter P.G."/>
            <person name="Thangavel G."/>
            <person name="Lux T."/>
            <person name="Neumann P."/>
            <person name="Vondrak T."/>
            <person name="Novak P."/>
            <person name="Zhang M."/>
            <person name="Costa L."/>
            <person name="Castellani M."/>
            <person name="Scott A."/>
            <person name="Toegelov H."/>
            <person name="Fuchs J."/>
            <person name="Mata-Sucre Y."/>
            <person name="Dias Y."/>
            <person name="Vanzela A.L.L."/>
            <person name="Huettel B."/>
            <person name="Almeida C.C.S."/>
            <person name="Simkova H."/>
            <person name="Souza G."/>
            <person name="Pedrosa-Harand A."/>
            <person name="Macas J."/>
            <person name="Mayer K.F.X."/>
            <person name="Houben A."/>
            <person name="Marques A."/>
        </authorList>
    </citation>
    <scope>NUCLEOTIDE SEQUENCE</scope>
    <source>
        <strain evidence="8">RhyBre1mFocal</strain>
    </source>
</reference>
<dbReference type="SMART" id="SM00014">
    <property type="entry name" value="acidPPc"/>
    <property type="match status" value="1"/>
</dbReference>
<keyword evidence="2 6" id="KW-0812">Transmembrane</keyword>
<dbReference type="GO" id="GO:0047874">
    <property type="term" value="F:dolichyldiphosphatase activity"/>
    <property type="evidence" value="ECO:0007669"/>
    <property type="project" value="TreeGrafter"/>
</dbReference>
<feature type="domain" description="Phosphatidic acid phosphatase type 2/haloperoxidase" evidence="7">
    <location>
        <begin position="61"/>
        <end position="179"/>
    </location>
</feature>
<dbReference type="AlphaFoldDB" id="A0A9Q0CS58"/>
<dbReference type="Gene3D" id="1.20.144.10">
    <property type="entry name" value="Phosphatidic acid phosphatase type 2/haloperoxidase"/>
    <property type="match status" value="1"/>
</dbReference>
<comment type="caution">
    <text evidence="8">The sequence shown here is derived from an EMBL/GenBank/DDBJ whole genome shotgun (WGS) entry which is preliminary data.</text>
</comment>
<dbReference type="CDD" id="cd03382">
    <property type="entry name" value="PAP2_dolichyldiphosphatase"/>
    <property type="match status" value="1"/>
</dbReference>
<accession>A0A9Q0CS58</accession>
<keyword evidence="9" id="KW-1185">Reference proteome</keyword>
<gene>
    <name evidence="8" type="ORF">LUZ63_007500</name>
</gene>
<dbReference type="Proteomes" id="UP001151287">
    <property type="component" value="Unassembled WGS sequence"/>
</dbReference>
<evidence type="ECO:0000313" key="8">
    <source>
        <dbReference type="EMBL" id="KAJ1698988.1"/>
    </source>
</evidence>
<sequence>MSEAFEEMAPPMPPALKAITLTHVRYRRGDPLGLFLAWVSLVPVFISLGGFVSHFLFRREIQGLCFTLGLLISQFLNELVKSSVQQSRPDTCALLEACDSHGWPSSHSQYTFFFAIYLTLLSLKGSAGVPHGASRFVLAVLPWPLAVLTMYSRVYLGYHTVAQVFAGATLGLVLGAGWYWVVHNILVEYFPAIEESAIGKWLYIKDTSHIPNVLKFEYDNARAARKKVATD</sequence>
<dbReference type="GO" id="GO:0008610">
    <property type="term" value="P:lipid biosynthetic process"/>
    <property type="evidence" value="ECO:0007669"/>
    <property type="project" value="TreeGrafter"/>
</dbReference>
<keyword evidence="4 6" id="KW-1133">Transmembrane helix</keyword>
<organism evidence="8 9">
    <name type="scientific">Rhynchospora breviuscula</name>
    <dbReference type="NCBI Taxonomy" id="2022672"/>
    <lineage>
        <taxon>Eukaryota</taxon>
        <taxon>Viridiplantae</taxon>
        <taxon>Streptophyta</taxon>
        <taxon>Embryophyta</taxon>
        <taxon>Tracheophyta</taxon>
        <taxon>Spermatophyta</taxon>
        <taxon>Magnoliopsida</taxon>
        <taxon>Liliopsida</taxon>
        <taxon>Poales</taxon>
        <taxon>Cyperaceae</taxon>
        <taxon>Cyperoideae</taxon>
        <taxon>Rhynchosporeae</taxon>
        <taxon>Rhynchospora</taxon>
    </lineage>
</organism>
<feature type="transmembrane region" description="Helical" evidence="6">
    <location>
        <begin position="162"/>
        <end position="181"/>
    </location>
</feature>
<dbReference type="InterPro" id="IPR039667">
    <property type="entry name" value="Dolichyldiphosphatase_PAP2"/>
</dbReference>
<name>A0A9Q0CS58_9POAL</name>
<dbReference type="InterPro" id="IPR000326">
    <property type="entry name" value="PAP2/HPO"/>
</dbReference>
<dbReference type="PANTHER" id="PTHR11247:SF1">
    <property type="entry name" value="DOLICHYLDIPHOSPHATASE 1"/>
    <property type="match status" value="1"/>
</dbReference>
<feature type="transmembrane region" description="Helical" evidence="6">
    <location>
        <begin position="110"/>
        <end position="129"/>
    </location>
</feature>
<evidence type="ECO:0000256" key="2">
    <source>
        <dbReference type="ARBA" id="ARBA00022692"/>
    </source>
</evidence>
<dbReference type="OrthoDB" id="302705at2759"/>
<protein>
    <recommendedName>
        <fullName evidence="7">Phosphatidic acid phosphatase type 2/haloperoxidase domain-containing protein</fullName>
    </recommendedName>
</protein>
<proteinExistence type="predicted"/>
<evidence type="ECO:0000256" key="3">
    <source>
        <dbReference type="ARBA" id="ARBA00022801"/>
    </source>
</evidence>
<dbReference type="FunFam" id="1.20.144.10:FF:000023">
    <property type="entry name" value="Lipid phosphate phosphatase gamma"/>
    <property type="match status" value="1"/>
</dbReference>
<evidence type="ECO:0000256" key="4">
    <source>
        <dbReference type="ARBA" id="ARBA00022989"/>
    </source>
</evidence>
<keyword evidence="5 6" id="KW-0472">Membrane</keyword>
<comment type="subcellular location">
    <subcellularLocation>
        <location evidence="1">Membrane</location>
        <topology evidence="1">Multi-pass membrane protein</topology>
    </subcellularLocation>
</comment>
<feature type="transmembrane region" description="Helical" evidence="6">
    <location>
        <begin position="136"/>
        <end position="156"/>
    </location>
</feature>
<evidence type="ECO:0000259" key="7">
    <source>
        <dbReference type="SMART" id="SM00014"/>
    </source>
</evidence>
<keyword evidence="3" id="KW-0378">Hydrolase</keyword>
<dbReference type="PANTHER" id="PTHR11247">
    <property type="entry name" value="PALMITOYL-PROTEIN THIOESTERASE/DOLICHYLDIPHOSPHATASE 1"/>
    <property type="match status" value="1"/>
</dbReference>
<evidence type="ECO:0000313" key="9">
    <source>
        <dbReference type="Proteomes" id="UP001151287"/>
    </source>
</evidence>
<feature type="transmembrane region" description="Helical" evidence="6">
    <location>
        <begin position="35"/>
        <end position="57"/>
    </location>
</feature>
<evidence type="ECO:0000256" key="6">
    <source>
        <dbReference type="SAM" id="Phobius"/>
    </source>
</evidence>
<evidence type="ECO:0000256" key="1">
    <source>
        <dbReference type="ARBA" id="ARBA00004141"/>
    </source>
</evidence>
<evidence type="ECO:0000256" key="5">
    <source>
        <dbReference type="ARBA" id="ARBA00023136"/>
    </source>
</evidence>